<dbReference type="FunFam" id="3.40.50.720:FF:000084">
    <property type="entry name" value="Short-chain dehydrogenase reductase"/>
    <property type="match status" value="1"/>
</dbReference>
<dbReference type="InterPro" id="IPR002347">
    <property type="entry name" value="SDR_fam"/>
</dbReference>
<dbReference type="PRINTS" id="PR00081">
    <property type="entry name" value="GDHRDH"/>
</dbReference>
<evidence type="ECO:0000256" key="1">
    <source>
        <dbReference type="ARBA" id="ARBA00006484"/>
    </source>
</evidence>
<dbReference type="EMBL" id="UINC01050203">
    <property type="protein sequence ID" value="SVB62893.1"/>
    <property type="molecule type" value="Genomic_DNA"/>
</dbReference>
<dbReference type="AlphaFoldDB" id="A0A382FKZ6"/>
<proteinExistence type="inferred from homology"/>
<dbReference type="SUPFAM" id="SSF51735">
    <property type="entry name" value="NAD(P)-binding Rossmann-fold domains"/>
    <property type="match status" value="1"/>
</dbReference>
<dbReference type="PRINTS" id="PR00080">
    <property type="entry name" value="SDRFAMILY"/>
</dbReference>
<organism evidence="2">
    <name type="scientific">marine metagenome</name>
    <dbReference type="NCBI Taxonomy" id="408172"/>
    <lineage>
        <taxon>unclassified sequences</taxon>
        <taxon>metagenomes</taxon>
        <taxon>ecological metagenomes</taxon>
    </lineage>
</organism>
<dbReference type="PANTHER" id="PTHR42879:SF2">
    <property type="entry name" value="3-OXOACYL-[ACYL-CARRIER-PROTEIN] REDUCTASE FABG"/>
    <property type="match status" value="1"/>
</dbReference>
<comment type="similarity">
    <text evidence="1">Belongs to the short-chain dehydrogenases/reductases (SDR) family.</text>
</comment>
<accession>A0A382FKZ6</accession>
<gene>
    <name evidence="2" type="ORF">METZ01_LOCUS215747</name>
</gene>
<dbReference type="PANTHER" id="PTHR42879">
    <property type="entry name" value="3-OXOACYL-(ACYL-CARRIER-PROTEIN) REDUCTASE"/>
    <property type="match status" value="1"/>
</dbReference>
<sequence>MGRLDGKVAIVTGAAPRGEGIGNGTAMAILMAREGAKVLLVNRSAERAESLAERIAEEGGEASIFAADVTKTGDVAAMAEAVMSRHGRLDILCNNVGGGAGAGSNRVEDVTDETWDTLVKTNITSAMKCSRVVVPLMRESGGGSIINVSSIAGAVGLMGSPGAAAYATMKSATHGLTLSTAADYATEGIRCNCIIIGSVSTPLVAHYGEEYRQRRIEMVPMQTEGTGWDVGWAAVYLASDEARWVTGIMLPVDGGLCALRAWPR</sequence>
<protein>
    <recommendedName>
        <fullName evidence="3">SDR family oxidoreductase</fullName>
    </recommendedName>
</protein>
<dbReference type="CDD" id="cd05233">
    <property type="entry name" value="SDR_c"/>
    <property type="match status" value="1"/>
</dbReference>
<evidence type="ECO:0000313" key="2">
    <source>
        <dbReference type="EMBL" id="SVB62893.1"/>
    </source>
</evidence>
<evidence type="ECO:0008006" key="3">
    <source>
        <dbReference type="Google" id="ProtNLM"/>
    </source>
</evidence>
<dbReference type="Pfam" id="PF13561">
    <property type="entry name" value="adh_short_C2"/>
    <property type="match status" value="1"/>
</dbReference>
<dbReference type="InterPro" id="IPR050259">
    <property type="entry name" value="SDR"/>
</dbReference>
<dbReference type="Gene3D" id="3.40.50.720">
    <property type="entry name" value="NAD(P)-binding Rossmann-like Domain"/>
    <property type="match status" value="1"/>
</dbReference>
<reference evidence="2" key="1">
    <citation type="submission" date="2018-05" db="EMBL/GenBank/DDBJ databases">
        <authorList>
            <person name="Lanie J.A."/>
            <person name="Ng W.-L."/>
            <person name="Kazmierczak K.M."/>
            <person name="Andrzejewski T.M."/>
            <person name="Davidsen T.M."/>
            <person name="Wayne K.J."/>
            <person name="Tettelin H."/>
            <person name="Glass J.I."/>
            <person name="Rusch D."/>
            <person name="Podicherti R."/>
            <person name="Tsui H.-C.T."/>
            <person name="Winkler M.E."/>
        </authorList>
    </citation>
    <scope>NUCLEOTIDE SEQUENCE</scope>
</reference>
<name>A0A382FKZ6_9ZZZZ</name>
<dbReference type="InterPro" id="IPR036291">
    <property type="entry name" value="NAD(P)-bd_dom_sf"/>
</dbReference>